<reference evidence="2 3" key="1">
    <citation type="journal article" date="2017" name="Genome Announc.">
        <title>Draft Genome Sequence of a Sporulating and Motile Strain of Lachnotalea glycerini Isolated from Water in Quebec City, Canada.</title>
        <authorList>
            <person name="Maheux A.F."/>
            <person name="Boudreau D.K."/>
            <person name="Berube E."/>
            <person name="Boissinot M."/>
            <person name="Raymond F."/>
            <person name="Brodeur S."/>
            <person name="Corbeil J."/>
            <person name="Isabel S."/>
            <person name="Omar R.F."/>
            <person name="Bergeron M.G."/>
        </authorList>
    </citation>
    <scope>NUCLEOTIDE SEQUENCE [LARGE SCALE GENOMIC DNA]</scope>
    <source>
        <strain evidence="2 3">CCRI-19302</strain>
    </source>
</reference>
<gene>
    <name evidence="2" type="ORF">CG710_006880</name>
</gene>
<sequence length="94" mass="10726">MQGTKEQRNKGTKEQRNKGTGIRHLITKNTFFTCIHNDPNIVFYTKLFNVGFISGLDIGGLIVVGIDKGFNYRIVCHYIIGYGSLKYINSMNFF</sequence>
<dbReference type="AlphaFoldDB" id="A0A371JH59"/>
<name>A0A371JH59_9FIRM</name>
<protein>
    <submittedName>
        <fullName evidence="2">Uncharacterized protein</fullName>
    </submittedName>
</protein>
<evidence type="ECO:0000313" key="3">
    <source>
        <dbReference type="Proteomes" id="UP000216411"/>
    </source>
</evidence>
<evidence type="ECO:0000313" key="2">
    <source>
        <dbReference type="EMBL" id="RDY32017.1"/>
    </source>
</evidence>
<feature type="compositionally biased region" description="Basic and acidic residues" evidence="1">
    <location>
        <begin position="1"/>
        <end position="17"/>
    </location>
</feature>
<organism evidence="2 3">
    <name type="scientific">Lachnotalea glycerini</name>
    <dbReference type="NCBI Taxonomy" id="1763509"/>
    <lineage>
        <taxon>Bacteria</taxon>
        <taxon>Bacillati</taxon>
        <taxon>Bacillota</taxon>
        <taxon>Clostridia</taxon>
        <taxon>Lachnospirales</taxon>
        <taxon>Lachnospiraceae</taxon>
        <taxon>Lachnotalea</taxon>
    </lineage>
</organism>
<proteinExistence type="predicted"/>
<feature type="region of interest" description="Disordered" evidence="1">
    <location>
        <begin position="1"/>
        <end position="20"/>
    </location>
</feature>
<accession>A0A371JH59</accession>
<evidence type="ECO:0000256" key="1">
    <source>
        <dbReference type="SAM" id="MobiDB-lite"/>
    </source>
</evidence>
<comment type="caution">
    <text evidence="2">The sequence shown here is derived from an EMBL/GenBank/DDBJ whole genome shotgun (WGS) entry which is preliminary data.</text>
</comment>
<dbReference type="EMBL" id="NOKA02000007">
    <property type="protein sequence ID" value="RDY32017.1"/>
    <property type="molecule type" value="Genomic_DNA"/>
</dbReference>
<dbReference type="Proteomes" id="UP000216411">
    <property type="component" value="Unassembled WGS sequence"/>
</dbReference>
<keyword evidence="3" id="KW-1185">Reference proteome</keyword>